<name>A0ABM3EP97_SALSA</name>
<organism evidence="2 3">
    <name type="scientific">Salmo salar</name>
    <name type="common">Atlantic salmon</name>
    <dbReference type="NCBI Taxonomy" id="8030"/>
    <lineage>
        <taxon>Eukaryota</taxon>
        <taxon>Metazoa</taxon>
        <taxon>Chordata</taxon>
        <taxon>Craniata</taxon>
        <taxon>Vertebrata</taxon>
        <taxon>Euteleostomi</taxon>
        <taxon>Actinopterygii</taxon>
        <taxon>Neopterygii</taxon>
        <taxon>Teleostei</taxon>
        <taxon>Protacanthopterygii</taxon>
        <taxon>Salmoniformes</taxon>
        <taxon>Salmonidae</taxon>
        <taxon>Salmoninae</taxon>
        <taxon>Salmo</taxon>
    </lineage>
</organism>
<keyword evidence="1" id="KW-0175">Coiled coil</keyword>
<dbReference type="GeneID" id="106600505"/>
<dbReference type="RefSeq" id="XP_045572882.1">
    <property type="nucleotide sequence ID" value="XM_045716926.1"/>
</dbReference>
<accession>A0ABM3EP97</accession>
<evidence type="ECO:0000256" key="1">
    <source>
        <dbReference type="SAM" id="Coils"/>
    </source>
</evidence>
<evidence type="ECO:0000313" key="2">
    <source>
        <dbReference type="Proteomes" id="UP001652741"/>
    </source>
</evidence>
<feature type="coiled-coil region" evidence="1">
    <location>
        <begin position="455"/>
        <end position="482"/>
    </location>
</feature>
<proteinExistence type="predicted"/>
<sequence length="545" mass="62881">MIELEACMATQSWVNREYRRGLSTHPCGAPVLRISEVEVLFPTLTTWWQPVGKSRTQLHRVGFRPRALSLMMSLEGTLMLKAELCSSCVEPCFRPQGDQQLCKAQEAQRVERAVLLEAVQGLEIELSVCQQRQKDLQDTFSTAQSHWRAQEERLHHEVSSLTCLLGDHRQMTDSLIETVKTEQKKAANQFAESTEKPGKQDEMVADAAEGKGYNQSRPRLQSTMKLHSNLHQALEGLQLQTPASPSPSLDPMSSYQVSVQQLQEELQREKDQVSRLVERLERAEQKLEELRQQQEQDAKESWNTVHQEMETNLEMGGMVERRRGKVQEVSTILRRKISWGGWAGMKDEEEEEEEKEGKPANALNSECINQCQAMHPDPQMLEQDQRNPELESEKGAQDQHSCLETLLWRWQKTLGGQRDIVKRLKADMKRETESMQVLAAGLLNNRQHSLDTCQVQALEEHLEIWRRRQREMKMQLSEMQAQFDVERNRSAEFLKENDKLSRLLCTVESSVADLQPLLTYHQVLVEDAMKDNSIQHGRHRSKMKK</sequence>
<evidence type="ECO:0000313" key="3">
    <source>
        <dbReference type="RefSeq" id="XP_045572882.1"/>
    </source>
</evidence>
<reference evidence="3" key="1">
    <citation type="submission" date="2025-08" db="UniProtKB">
        <authorList>
            <consortium name="RefSeq"/>
        </authorList>
    </citation>
    <scope>IDENTIFICATION</scope>
</reference>
<gene>
    <name evidence="3" type="primary">LOC106600505</name>
</gene>
<keyword evidence="2" id="KW-1185">Reference proteome</keyword>
<dbReference type="Proteomes" id="UP001652741">
    <property type="component" value="Chromosome ssa01"/>
</dbReference>
<feature type="coiled-coil region" evidence="1">
    <location>
        <begin position="252"/>
        <end position="300"/>
    </location>
</feature>
<protein>
    <submittedName>
        <fullName evidence="3">Trichohyalin isoform X1</fullName>
    </submittedName>
</protein>